<gene>
    <name evidence="2" type="ORF">Ahy_A09g045448</name>
</gene>
<dbReference type="EMBL" id="SDMP01000009">
    <property type="protein sequence ID" value="RYR39822.1"/>
    <property type="molecule type" value="Genomic_DNA"/>
</dbReference>
<keyword evidence="1" id="KW-0812">Transmembrane</keyword>
<comment type="caution">
    <text evidence="2">The sequence shown here is derived from an EMBL/GenBank/DDBJ whole genome shotgun (WGS) entry which is preliminary data.</text>
</comment>
<protein>
    <recommendedName>
        <fullName evidence="4">Ubiquitin-like protease family profile domain-containing protein</fullName>
    </recommendedName>
</protein>
<accession>A0A445BMC8</accession>
<keyword evidence="1" id="KW-0472">Membrane</keyword>
<evidence type="ECO:0000313" key="3">
    <source>
        <dbReference type="Proteomes" id="UP000289738"/>
    </source>
</evidence>
<keyword evidence="3" id="KW-1185">Reference proteome</keyword>
<evidence type="ECO:0008006" key="4">
    <source>
        <dbReference type="Google" id="ProtNLM"/>
    </source>
</evidence>
<dbReference type="Proteomes" id="UP000289738">
    <property type="component" value="Chromosome A09"/>
</dbReference>
<dbReference type="AlphaFoldDB" id="A0A445BMC8"/>
<organism evidence="2 3">
    <name type="scientific">Arachis hypogaea</name>
    <name type="common">Peanut</name>
    <dbReference type="NCBI Taxonomy" id="3818"/>
    <lineage>
        <taxon>Eukaryota</taxon>
        <taxon>Viridiplantae</taxon>
        <taxon>Streptophyta</taxon>
        <taxon>Embryophyta</taxon>
        <taxon>Tracheophyta</taxon>
        <taxon>Spermatophyta</taxon>
        <taxon>Magnoliopsida</taxon>
        <taxon>eudicotyledons</taxon>
        <taxon>Gunneridae</taxon>
        <taxon>Pentapetalae</taxon>
        <taxon>rosids</taxon>
        <taxon>fabids</taxon>
        <taxon>Fabales</taxon>
        <taxon>Fabaceae</taxon>
        <taxon>Papilionoideae</taxon>
        <taxon>50 kb inversion clade</taxon>
        <taxon>dalbergioids sensu lato</taxon>
        <taxon>Dalbergieae</taxon>
        <taxon>Pterocarpus clade</taxon>
        <taxon>Arachis</taxon>
    </lineage>
</organism>
<evidence type="ECO:0000313" key="2">
    <source>
        <dbReference type="EMBL" id="RYR39822.1"/>
    </source>
</evidence>
<feature type="transmembrane region" description="Helical" evidence="1">
    <location>
        <begin position="154"/>
        <end position="171"/>
    </location>
</feature>
<keyword evidence="1" id="KW-1133">Transmembrane helix</keyword>
<proteinExistence type="predicted"/>
<name>A0A445BMC8_ARAHY</name>
<reference evidence="2 3" key="1">
    <citation type="submission" date="2019-01" db="EMBL/GenBank/DDBJ databases">
        <title>Sequencing of cultivated peanut Arachis hypogaea provides insights into genome evolution and oil improvement.</title>
        <authorList>
            <person name="Chen X."/>
        </authorList>
    </citation>
    <scope>NUCLEOTIDE SEQUENCE [LARGE SCALE GENOMIC DNA]</scope>
    <source>
        <strain evidence="3">cv. Fuhuasheng</strain>
        <tissue evidence="2">Leaves</tissue>
    </source>
</reference>
<evidence type="ECO:0000256" key="1">
    <source>
        <dbReference type="SAM" id="Phobius"/>
    </source>
</evidence>
<sequence>MTHVKQTKDGSNEYDTICVLKHEALYEGFKEYFMSLMPKEQVHATVNPLPIVVCIYSMILNEIKVWQYQELIYIVPLDIVSYIDKSTNKAYRFDIEQYAHHRQFLDKRKLASHPFVTHWWLWIADVNKKKFYVLDPINKLPENILDLRKKLNKFVFSYFLGLIISQMRVYAGGNH</sequence>